<organism evidence="1">
    <name type="scientific">hydrothermal vent metagenome</name>
    <dbReference type="NCBI Taxonomy" id="652676"/>
    <lineage>
        <taxon>unclassified sequences</taxon>
        <taxon>metagenomes</taxon>
        <taxon>ecological metagenomes</taxon>
    </lineage>
</organism>
<sequence length="207" mass="22685">MDLGGGRKVAPPVMIEKGLSEARNSLLLDAALTAIGIGVARKYGKTERSSTSFIDELPANSGWTRPKGWRLPKNGRWEGNPGDSAFIPNDAKSLGLTVGQKIQFRRGYPDFNPFVQERFKVNGLSGKHVEDMPLIQAEIALQKGFIKADRTPNVAAAKFWLVKNKLTPHHDPFTNTVITLPGALHGIPGHFPQGVRHMGGAFRIRNE</sequence>
<reference evidence="1" key="1">
    <citation type="submission" date="2018-06" db="EMBL/GenBank/DDBJ databases">
        <authorList>
            <person name="Zhirakovskaya E."/>
        </authorList>
    </citation>
    <scope>NUCLEOTIDE SEQUENCE</scope>
</reference>
<dbReference type="EMBL" id="UOFL01000087">
    <property type="protein sequence ID" value="VAW75612.1"/>
    <property type="molecule type" value="Genomic_DNA"/>
</dbReference>
<proteinExistence type="predicted"/>
<accession>A0A3B0YJZ0</accession>
<dbReference type="AlphaFoldDB" id="A0A3B0YJZ0"/>
<gene>
    <name evidence="1" type="ORF">MNBD_GAMMA12-3828</name>
</gene>
<name>A0A3B0YJZ0_9ZZZZ</name>
<protein>
    <submittedName>
        <fullName evidence="1">Uncharacterized protein</fullName>
    </submittedName>
</protein>
<evidence type="ECO:0000313" key="1">
    <source>
        <dbReference type="EMBL" id="VAW75612.1"/>
    </source>
</evidence>